<gene>
    <name evidence="3" type="ORF">H5410_027075</name>
</gene>
<dbReference type="AlphaFoldDB" id="A0A9J5Z0X6"/>
<dbReference type="EMBL" id="JACXVP010000005">
    <property type="protein sequence ID" value="KAG5605583.1"/>
    <property type="molecule type" value="Genomic_DNA"/>
</dbReference>
<accession>A0A9J5Z0X6</accession>
<comment type="caution">
    <text evidence="3">The sequence shown here is derived from an EMBL/GenBank/DDBJ whole genome shotgun (WGS) entry which is preliminary data.</text>
</comment>
<proteinExistence type="predicted"/>
<sequence length="131" mass="14012">MTEGTTLEVPESQGAGVGKDASAVAPNSSHLGVLSDISGASHFFMFSKIVVLILWIQLASSLIGVDKEQSRRLLASHRLSSVTSSFSPKVTKSNFKYSMKLKAIWGTSANRQVFQPAQPSSPTDLTCLLSI</sequence>
<name>A0A9J5Z0X6_SOLCO</name>
<evidence type="ECO:0000256" key="1">
    <source>
        <dbReference type="SAM" id="MobiDB-lite"/>
    </source>
</evidence>
<feature type="transmembrane region" description="Helical" evidence="2">
    <location>
        <begin position="43"/>
        <end position="65"/>
    </location>
</feature>
<evidence type="ECO:0000313" key="4">
    <source>
        <dbReference type="Proteomes" id="UP000824120"/>
    </source>
</evidence>
<keyword evidence="2" id="KW-1133">Transmembrane helix</keyword>
<evidence type="ECO:0000313" key="3">
    <source>
        <dbReference type="EMBL" id="KAG5605583.1"/>
    </source>
</evidence>
<feature type="region of interest" description="Disordered" evidence="1">
    <location>
        <begin position="1"/>
        <end position="21"/>
    </location>
</feature>
<keyword evidence="2" id="KW-0472">Membrane</keyword>
<keyword evidence="4" id="KW-1185">Reference proteome</keyword>
<keyword evidence="2" id="KW-0812">Transmembrane</keyword>
<organism evidence="3 4">
    <name type="scientific">Solanum commersonii</name>
    <name type="common">Commerson's wild potato</name>
    <name type="synonym">Commerson's nightshade</name>
    <dbReference type="NCBI Taxonomy" id="4109"/>
    <lineage>
        <taxon>Eukaryota</taxon>
        <taxon>Viridiplantae</taxon>
        <taxon>Streptophyta</taxon>
        <taxon>Embryophyta</taxon>
        <taxon>Tracheophyta</taxon>
        <taxon>Spermatophyta</taxon>
        <taxon>Magnoliopsida</taxon>
        <taxon>eudicotyledons</taxon>
        <taxon>Gunneridae</taxon>
        <taxon>Pentapetalae</taxon>
        <taxon>asterids</taxon>
        <taxon>lamiids</taxon>
        <taxon>Solanales</taxon>
        <taxon>Solanaceae</taxon>
        <taxon>Solanoideae</taxon>
        <taxon>Solaneae</taxon>
        <taxon>Solanum</taxon>
    </lineage>
</organism>
<dbReference type="Proteomes" id="UP000824120">
    <property type="component" value="Chromosome 5"/>
</dbReference>
<evidence type="ECO:0000256" key="2">
    <source>
        <dbReference type="SAM" id="Phobius"/>
    </source>
</evidence>
<protein>
    <submittedName>
        <fullName evidence="3">Uncharacterized protein</fullName>
    </submittedName>
</protein>
<reference evidence="3 4" key="1">
    <citation type="submission" date="2020-09" db="EMBL/GenBank/DDBJ databases">
        <title>De no assembly of potato wild relative species, Solanum commersonii.</title>
        <authorList>
            <person name="Cho K."/>
        </authorList>
    </citation>
    <scope>NUCLEOTIDE SEQUENCE [LARGE SCALE GENOMIC DNA]</scope>
    <source>
        <strain evidence="3">LZ3.2</strain>
        <tissue evidence="3">Leaf</tissue>
    </source>
</reference>